<evidence type="ECO:0000313" key="5">
    <source>
        <dbReference type="EMBL" id="PUZ25815.1"/>
    </source>
</evidence>
<evidence type="ECO:0000256" key="3">
    <source>
        <dbReference type="ARBA" id="ARBA00023163"/>
    </source>
</evidence>
<evidence type="ECO:0000256" key="1">
    <source>
        <dbReference type="ARBA" id="ARBA00023015"/>
    </source>
</evidence>
<dbReference type="SMART" id="SM00342">
    <property type="entry name" value="HTH_ARAC"/>
    <property type="match status" value="1"/>
</dbReference>
<dbReference type="GO" id="GO:0043565">
    <property type="term" value="F:sequence-specific DNA binding"/>
    <property type="evidence" value="ECO:0007669"/>
    <property type="project" value="InterPro"/>
</dbReference>
<keyword evidence="2" id="KW-0238">DNA-binding</keyword>
<dbReference type="EMBL" id="QCYK01000002">
    <property type="protein sequence ID" value="PUZ25815.1"/>
    <property type="molecule type" value="Genomic_DNA"/>
</dbReference>
<dbReference type="PANTHER" id="PTHR43280">
    <property type="entry name" value="ARAC-FAMILY TRANSCRIPTIONAL REGULATOR"/>
    <property type="match status" value="1"/>
</dbReference>
<reference evidence="5 6" key="1">
    <citation type="submission" date="2018-04" db="EMBL/GenBank/DDBJ databases">
        <title>Chitinophaga fuyangensis sp. nov., isolated from soil in a chemical factory.</title>
        <authorList>
            <person name="Chen K."/>
        </authorList>
    </citation>
    <scope>NUCLEOTIDE SEQUENCE [LARGE SCALE GENOMIC DNA]</scope>
    <source>
        <strain evidence="5 6">LY-1</strain>
    </source>
</reference>
<dbReference type="PANTHER" id="PTHR43280:SF28">
    <property type="entry name" value="HTH-TYPE TRANSCRIPTIONAL ACTIVATOR RHAS"/>
    <property type="match status" value="1"/>
</dbReference>
<keyword evidence="6" id="KW-1185">Reference proteome</keyword>
<dbReference type="InterPro" id="IPR018060">
    <property type="entry name" value="HTH_AraC"/>
</dbReference>
<evidence type="ECO:0000313" key="6">
    <source>
        <dbReference type="Proteomes" id="UP000244450"/>
    </source>
</evidence>
<dbReference type="InterPro" id="IPR009057">
    <property type="entry name" value="Homeodomain-like_sf"/>
</dbReference>
<dbReference type="InterPro" id="IPR054015">
    <property type="entry name" value="ExsA-like_N"/>
</dbReference>
<evidence type="ECO:0000256" key="2">
    <source>
        <dbReference type="ARBA" id="ARBA00023125"/>
    </source>
</evidence>
<dbReference type="SUPFAM" id="SSF51182">
    <property type="entry name" value="RmlC-like cupins"/>
    <property type="match status" value="1"/>
</dbReference>
<name>A0A2T7BHQ2_9BACT</name>
<dbReference type="PROSITE" id="PS00041">
    <property type="entry name" value="HTH_ARAC_FAMILY_1"/>
    <property type="match status" value="1"/>
</dbReference>
<dbReference type="InterPro" id="IPR018062">
    <property type="entry name" value="HTH_AraC-typ_CS"/>
</dbReference>
<comment type="caution">
    <text evidence="5">The sequence shown here is derived from an EMBL/GenBank/DDBJ whole genome shotgun (WGS) entry which is preliminary data.</text>
</comment>
<sequence length="285" mass="32431">MLHRFPPPPSATDASFLASATETFAKLKQESTAGRRTVMMTEHTLIFVLKGVKLLHFAHETVRVSPGEVFLLRKGIYVMAEYIEEGLDFEALMLFPPGQLLRSMTAQSRAGTTLPDGRCLVFPATPLVNAFKEGFRQYFSRPPLHLETLLPLKQQEILWLLLSGPQGHQVQAFIQAAIRAEPTDIDHIVREYLLQPVSIAELAALANCSLAKFKRDFQQRYQCAPRQWINQQRLQHARMLLQHTHKQVTEIAADCGFESTSYFIRLYKSNYGYTPARERAKIAMD</sequence>
<dbReference type="GO" id="GO:0003700">
    <property type="term" value="F:DNA-binding transcription factor activity"/>
    <property type="evidence" value="ECO:0007669"/>
    <property type="project" value="InterPro"/>
</dbReference>
<dbReference type="Pfam" id="PF12833">
    <property type="entry name" value="HTH_18"/>
    <property type="match status" value="1"/>
</dbReference>
<dbReference type="SUPFAM" id="SSF46689">
    <property type="entry name" value="Homeodomain-like"/>
    <property type="match status" value="1"/>
</dbReference>
<dbReference type="Gene3D" id="1.10.10.60">
    <property type="entry name" value="Homeodomain-like"/>
    <property type="match status" value="2"/>
</dbReference>
<dbReference type="InterPro" id="IPR020449">
    <property type="entry name" value="Tscrpt_reg_AraC-type_HTH"/>
</dbReference>
<dbReference type="PROSITE" id="PS01124">
    <property type="entry name" value="HTH_ARAC_FAMILY_2"/>
    <property type="match status" value="1"/>
</dbReference>
<feature type="domain" description="HTH araC/xylS-type" evidence="4">
    <location>
        <begin position="183"/>
        <end position="281"/>
    </location>
</feature>
<dbReference type="Pfam" id="PF22200">
    <property type="entry name" value="ExsA_N"/>
    <property type="match status" value="1"/>
</dbReference>
<dbReference type="Proteomes" id="UP000244450">
    <property type="component" value="Unassembled WGS sequence"/>
</dbReference>
<proteinExistence type="predicted"/>
<dbReference type="InterPro" id="IPR011051">
    <property type="entry name" value="RmlC_Cupin_sf"/>
</dbReference>
<keyword evidence="3" id="KW-0804">Transcription</keyword>
<organism evidence="5 6">
    <name type="scientific">Chitinophaga parva</name>
    <dbReference type="NCBI Taxonomy" id="2169414"/>
    <lineage>
        <taxon>Bacteria</taxon>
        <taxon>Pseudomonadati</taxon>
        <taxon>Bacteroidota</taxon>
        <taxon>Chitinophagia</taxon>
        <taxon>Chitinophagales</taxon>
        <taxon>Chitinophagaceae</taxon>
        <taxon>Chitinophaga</taxon>
    </lineage>
</organism>
<dbReference type="RefSeq" id="WP_108687654.1">
    <property type="nucleotide sequence ID" value="NZ_QCYK01000002.1"/>
</dbReference>
<evidence type="ECO:0000259" key="4">
    <source>
        <dbReference type="PROSITE" id="PS01124"/>
    </source>
</evidence>
<accession>A0A2T7BHQ2</accession>
<keyword evidence="1" id="KW-0805">Transcription regulation</keyword>
<dbReference type="AlphaFoldDB" id="A0A2T7BHQ2"/>
<dbReference type="OrthoDB" id="4480133at2"/>
<gene>
    <name evidence="5" type="ORF">DCC81_16280</name>
</gene>
<protein>
    <recommendedName>
        <fullName evidence="4">HTH araC/xylS-type domain-containing protein</fullName>
    </recommendedName>
</protein>
<dbReference type="PRINTS" id="PR00032">
    <property type="entry name" value="HTHARAC"/>
</dbReference>